<dbReference type="SUPFAM" id="SSF56801">
    <property type="entry name" value="Acetyl-CoA synthetase-like"/>
    <property type="match status" value="1"/>
</dbReference>
<dbReference type="InterPro" id="IPR025110">
    <property type="entry name" value="AMP-bd_C"/>
</dbReference>
<dbReference type="Gene3D" id="3.40.50.12780">
    <property type="entry name" value="N-terminal domain of ligase-like"/>
    <property type="match status" value="1"/>
</dbReference>
<protein>
    <submittedName>
        <fullName evidence="5">Benzoate-CoA ligase</fullName>
        <ecNumber evidence="5">6.2.1.25</ecNumber>
    </submittedName>
</protein>
<dbReference type="RefSeq" id="WP_043346164.1">
    <property type="nucleotide sequence ID" value="NZ_CP010536.1"/>
</dbReference>
<gene>
    <name evidence="5" type="ORF">RR42_m1994</name>
</gene>
<dbReference type="AlphaFoldDB" id="A0A0C4YAV4"/>
<dbReference type="Gene3D" id="3.30.300.30">
    <property type="match status" value="1"/>
</dbReference>
<evidence type="ECO:0000259" key="3">
    <source>
        <dbReference type="Pfam" id="PF00501"/>
    </source>
</evidence>
<dbReference type="EMBL" id="CP010536">
    <property type="protein sequence ID" value="AJG19389.1"/>
    <property type="molecule type" value="Genomic_DNA"/>
</dbReference>
<feature type="domain" description="AMP-dependent synthetase/ligase" evidence="3">
    <location>
        <begin position="20"/>
        <end position="385"/>
    </location>
</feature>
<feature type="domain" description="AMP-binding enzyme C-terminal" evidence="4">
    <location>
        <begin position="435"/>
        <end position="510"/>
    </location>
</feature>
<dbReference type="PANTHER" id="PTHR43767">
    <property type="entry name" value="LONG-CHAIN-FATTY-ACID--COA LIGASE"/>
    <property type="match status" value="1"/>
</dbReference>
<dbReference type="Proteomes" id="UP000031843">
    <property type="component" value="Chromosome main"/>
</dbReference>
<comment type="similarity">
    <text evidence="1">Belongs to the ATP-dependent AMP-binding enzyme family.</text>
</comment>
<proteinExistence type="inferred from homology"/>
<dbReference type="InterPro" id="IPR000873">
    <property type="entry name" value="AMP-dep_synth/lig_dom"/>
</dbReference>
<dbReference type="InterPro" id="IPR042099">
    <property type="entry name" value="ANL_N_sf"/>
</dbReference>
<dbReference type="STRING" id="68895.RR42_m1994"/>
<dbReference type="InterPro" id="IPR020845">
    <property type="entry name" value="AMP-binding_CS"/>
</dbReference>
<dbReference type="InterPro" id="IPR045851">
    <property type="entry name" value="AMP-bd_C_sf"/>
</dbReference>
<dbReference type="PANTHER" id="PTHR43767:SF1">
    <property type="entry name" value="NONRIBOSOMAL PEPTIDE SYNTHASE PES1 (EUROFUNG)-RELATED"/>
    <property type="match status" value="1"/>
</dbReference>
<dbReference type="EC" id="6.2.1.25" evidence="5"/>
<organism evidence="5 6">
    <name type="scientific">Cupriavidus basilensis</name>
    <dbReference type="NCBI Taxonomy" id="68895"/>
    <lineage>
        <taxon>Bacteria</taxon>
        <taxon>Pseudomonadati</taxon>
        <taxon>Pseudomonadota</taxon>
        <taxon>Betaproteobacteria</taxon>
        <taxon>Burkholderiales</taxon>
        <taxon>Burkholderiaceae</taxon>
        <taxon>Cupriavidus</taxon>
    </lineage>
</organism>
<evidence type="ECO:0000313" key="6">
    <source>
        <dbReference type="Proteomes" id="UP000031843"/>
    </source>
</evidence>
<dbReference type="FunFam" id="3.30.300.30:FF:000008">
    <property type="entry name" value="2,3-dihydroxybenzoate-AMP ligase"/>
    <property type="match status" value="1"/>
</dbReference>
<accession>A0A0C4YAV4</accession>
<name>A0A0C4YAV4_9BURK</name>
<evidence type="ECO:0000313" key="5">
    <source>
        <dbReference type="EMBL" id="AJG19389.1"/>
    </source>
</evidence>
<evidence type="ECO:0000256" key="2">
    <source>
        <dbReference type="ARBA" id="ARBA00022598"/>
    </source>
</evidence>
<dbReference type="Pfam" id="PF13193">
    <property type="entry name" value="AMP-binding_C"/>
    <property type="match status" value="1"/>
</dbReference>
<dbReference type="GO" id="GO:0018858">
    <property type="term" value="F:benzoate-CoA ligase activity"/>
    <property type="evidence" value="ECO:0007669"/>
    <property type="project" value="UniProtKB-EC"/>
</dbReference>
<dbReference type="InterPro" id="IPR050237">
    <property type="entry name" value="ATP-dep_AMP-bd_enzyme"/>
</dbReference>
<reference evidence="5 6" key="1">
    <citation type="journal article" date="2015" name="Genome Announc.">
        <title>Complete Genome Sequence of Cupriavidus basilensis 4G11, Isolated from the Oak Ridge Field Research Center Site.</title>
        <authorList>
            <person name="Ray J."/>
            <person name="Waters R.J."/>
            <person name="Skerker J.M."/>
            <person name="Kuehl J.V."/>
            <person name="Price M.N."/>
            <person name="Huang J."/>
            <person name="Chakraborty R."/>
            <person name="Arkin A.P."/>
            <person name="Deutschbauer A."/>
        </authorList>
    </citation>
    <scope>NUCLEOTIDE SEQUENCE [LARGE SCALE GENOMIC DNA]</scope>
    <source>
        <strain evidence="5">4G11</strain>
    </source>
</reference>
<dbReference type="PROSITE" id="PS00455">
    <property type="entry name" value="AMP_BINDING"/>
    <property type="match status" value="1"/>
</dbReference>
<keyword evidence="2 5" id="KW-0436">Ligase</keyword>
<dbReference type="CDD" id="cd17631">
    <property type="entry name" value="FACL_FadD13-like"/>
    <property type="match status" value="1"/>
</dbReference>
<sequence>MSKHGLVDKFVRQQCIGDILRRAAKRSPDKDAILCCDVRWTYAEFDRICNRVGHSLLERGIGKGDPVAILSRNSHAFAAMRFAIARIGAILVPINFMLNEDEIAYILRNSGAQTLAVGPGLEDLGLEAIKRDTKVSRTLWLPGEEPATALAGMDTFADLLSGADEPLSITVESSAPAQIIYTSGTESLPKGALLSHDAVLWQYVSCVIEGEMSGEDTLLHALPFYHCAQLDCFLGPAIYLGCTNVITGMPRPDVILPLIARNAISSFFAPPTVWISLLRSELFESSHPTTLEKGYYGASMMPVEVLLEMWRRLPKVRLWNYYGQTEIAPLAAVLKPGDQLRKAGSAGRPVLNVETRLVNDEMEDVLPGEIGEIVHRSPQLLSGYFNAPDKTETAFAGGWFHSGDLAMMDDEGYITIVDRKKDMIKTGGENVATREVEETIFRIAEVSEVAVVGVPDPRWVEVVAAVIVVKSGCTLEEDRVIEHCKAHMAHFKVPKRVVFVDSLPKNPSGKLLKRELRRQFEVPSTV</sequence>
<dbReference type="KEGG" id="cbw:RR42_m1994"/>
<evidence type="ECO:0000259" key="4">
    <source>
        <dbReference type="Pfam" id="PF13193"/>
    </source>
</evidence>
<evidence type="ECO:0000256" key="1">
    <source>
        <dbReference type="ARBA" id="ARBA00006432"/>
    </source>
</evidence>
<dbReference type="NCBIfam" id="NF006182">
    <property type="entry name" value="PRK08316.1"/>
    <property type="match status" value="1"/>
</dbReference>
<keyword evidence="6" id="KW-1185">Reference proteome</keyword>
<dbReference type="Pfam" id="PF00501">
    <property type="entry name" value="AMP-binding"/>
    <property type="match status" value="1"/>
</dbReference>
<dbReference type="OrthoDB" id="9766486at2"/>